<accession>A0A845GH59</accession>
<dbReference type="Proteomes" id="UP000447355">
    <property type="component" value="Unassembled WGS sequence"/>
</dbReference>
<dbReference type="EMBL" id="WWCX01000001">
    <property type="protein sequence ID" value="MYM92762.1"/>
    <property type="molecule type" value="Genomic_DNA"/>
</dbReference>
<name>A0A845GH59_9BURK</name>
<proteinExistence type="predicted"/>
<comment type="caution">
    <text evidence="1">The sequence shown here is derived from an EMBL/GenBank/DDBJ whole genome shotgun (WGS) entry which is preliminary data.</text>
</comment>
<dbReference type="RefSeq" id="WP_161082020.1">
    <property type="nucleotide sequence ID" value="NZ_WWCX01000001.1"/>
</dbReference>
<organism evidence="1 2">
    <name type="scientific">Duganella vulcania</name>
    <dbReference type="NCBI Taxonomy" id="2692166"/>
    <lineage>
        <taxon>Bacteria</taxon>
        <taxon>Pseudomonadati</taxon>
        <taxon>Pseudomonadota</taxon>
        <taxon>Betaproteobacteria</taxon>
        <taxon>Burkholderiales</taxon>
        <taxon>Oxalobacteraceae</taxon>
        <taxon>Telluria group</taxon>
        <taxon>Duganella</taxon>
    </lineage>
</organism>
<reference evidence="1" key="1">
    <citation type="submission" date="2019-12" db="EMBL/GenBank/DDBJ databases">
        <title>Novel species isolated from a subtropical stream in China.</title>
        <authorList>
            <person name="Lu H."/>
        </authorList>
    </citation>
    <scope>NUCLEOTIDE SEQUENCE [LARGE SCALE GENOMIC DNA]</scope>
    <source>
        <strain evidence="1">FT81W</strain>
    </source>
</reference>
<dbReference type="AlphaFoldDB" id="A0A845GH59"/>
<sequence>METSEFGFTVSVDGCFPYNPLDHNLESFAAAHTAAGNFLASNPNHKCVELFRLDYVNGRLVDDAVYDYDALDQVVTSA</sequence>
<evidence type="ECO:0000313" key="2">
    <source>
        <dbReference type="Proteomes" id="UP000447355"/>
    </source>
</evidence>
<evidence type="ECO:0000313" key="1">
    <source>
        <dbReference type="EMBL" id="MYM92762.1"/>
    </source>
</evidence>
<gene>
    <name evidence="1" type="ORF">GTP90_02670</name>
</gene>
<protein>
    <submittedName>
        <fullName evidence="1">Uncharacterized protein</fullName>
    </submittedName>
</protein>